<sequence>MARTRYNQDILATTLHPWVVPIRLAVGRGHIFSRVHGRVIPPNTVRTEEINKWTRGLQERPNDITNWANFSTEPVPSNAAEDAREKEATIDVDHLGT</sequence>
<reference evidence="2" key="1">
    <citation type="submission" date="2023-04" db="EMBL/GenBank/DDBJ databases">
        <title>Aspergillus oryzae NBRC 4228.</title>
        <authorList>
            <person name="Ichikawa N."/>
            <person name="Sato H."/>
            <person name="Tonouchi N."/>
        </authorList>
    </citation>
    <scope>NUCLEOTIDE SEQUENCE</scope>
    <source>
        <strain evidence="2">NBRC 4228</strain>
    </source>
</reference>
<dbReference type="AlphaFoldDB" id="A0AAN5BUV1"/>
<evidence type="ECO:0000313" key="2">
    <source>
        <dbReference type="EMBL" id="GMG25908.1"/>
    </source>
</evidence>
<gene>
    <name evidence="2" type="ORF">Aory04_000283800</name>
</gene>
<accession>A0AAN5BUV1</accession>
<feature type="region of interest" description="Disordered" evidence="1">
    <location>
        <begin position="67"/>
        <end position="97"/>
    </location>
</feature>
<dbReference type="EMBL" id="BSYA01000022">
    <property type="protein sequence ID" value="GMG25908.1"/>
    <property type="molecule type" value="Genomic_DNA"/>
</dbReference>
<name>A0AAN5BUV1_ASPOZ</name>
<feature type="compositionally biased region" description="Basic and acidic residues" evidence="1">
    <location>
        <begin position="81"/>
        <end position="97"/>
    </location>
</feature>
<protein>
    <submittedName>
        <fullName evidence="2">Unnamed protein product</fullName>
    </submittedName>
</protein>
<comment type="caution">
    <text evidence="2">The sequence shown here is derived from an EMBL/GenBank/DDBJ whole genome shotgun (WGS) entry which is preliminary data.</text>
</comment>
<organism evidence="2 3">
    <name type="scientific">Aspergillus oryzae</name>
    <name type="common">Yellow koji mold</name>
    <dbReference type="NCBI Taxonomy" id="5062"/>
    <lineage>
        <taxon>Eukaryota</taxon>
        <taxon>Fungi</taxon>
        <taxon>Dikarya</taxon>
        <taxon>Ascomycota</taxon>
        <taxon>Pezizomycotina</taxon>
        <taxon>Eurotiomycetes</taxon>
        <taxon>Eurotiomycetidae</taxon>
        <taxon>Eurotiales</taxon>
        <taxon>Aspergillaceae</taxon>
        <taxon>Aspergillus</taxon>
        <taxon>Aspergillus subgen. Circumdati</taxon>
    </lineage>
</organism>
<evidence type="ECO:0000313" key="3">
    <source>
        <dbReference type="Proteomes" id="UP001165205"/>
    </source>
</evidence>
<evidence type="ECO:0000256" key="1">
    <source>
        <dbReference type="SAM" id="MobiDB-lite"/>
    </source>
</evidence>
<dbReference type="Proteomes" id="UP001165205">
    <property type="component" value="Unassembled WGS sequence"/>
</dbReference>
<proteinExistence type="predicted"/>